<dbReference type="GeneID" id="91081836"/>
<sequence length="161" mass="19088">MKTIMFYVIMSLVLSHCKAQEELSLTYIGYQYKGTQNRSFLNKELILKTDGDTIRMNLRLPYDSIHHNVIDRGLLYNCHLKKGVKYIFILQKKCISDIPSFFNSYYRTNTIPDKNDCSKFIEIKKNTDYDYRGDYGRYVDIKGCLYEIKRIYPNNGGFYPH</sequence>
<proteinExistence type="predicted"/>
<dbReference type="RefSeq" id="WP_021668925.1">
    <property type="nucleotide sequence ID" value="NZ_JRNR01000225.1"/>
</dbReference>
<reference evidence="1 2" key="1">
    <citation type="submission" date="2014-07" db="EMBL/GenBank/DDBJ databases">
        <authorList>
            <person name="McCorrison J."/>
            <person name="Sanka R."/>
            <person name="Torralba M."/>
            <person name="Gillis M."/>
            <person name="Haft D.H."/>
            <person name="Methe B."/>
            <person name="Sutton G."/>
            <person name="Nelson K.E."/>
        </authorList>
    </citation>
    <scope>NUCLEOTIDE SEQUENCE [LARGE SCALE GENOMIC DNA]</scope>
    <source>
        <strain evidence="1 2">DNF00882</strain>
    </source>
</reference>
<accession>A0A096CGF2</accession>
<evidence type="ECO:0000313" key="1">
    <source>
        <dbReference type="EMBL" id="KGF44299.1"/>
    </source>
</evidence>
<name>A0A096CGF2_9BACT</name>
<evidence type="ECO:0000313" key="2">
    <source>
        <dbReference type="Proteomes" id="UP000029538"/>
    </source>
</evidence>
<dbReference type="EMBL" id="JRNR01000225">
    <property type="protein sequence ID" value="KGF44299.1"/>
    <property type="molecule type" value="Genomic_DNA"/>
</dbReference>
<comment type="caution">
    <text evidence="1">The sequence shown here is derived from an EMBL/GenBank/DDBJ whole genome shotgun (WGS) entry which is preliminary data.</text>
</comment>
<dbReference type="AlphaFoldDB" id="A0A096CGF2"/>
<dbReference type="Proteomes" id="UP000029538">
    <property type="component" value="Unassembled WGS sequence"/>
</dbReference>
<protein>
    <submittedName>
        <fullName evidence="1">Uncharacterized protein</fullName>
    </submittedName>
</protein>
<organism evidence="1 2">
    <name type="scientific">Prevotella disiens DNF00882</name>
    <dbReference type="NCBI Taxonomy" id="1401075"/>
    <lineage>
        <taxon>Bacteria</taxon>
        <taxon>Pseudomonadati</taxon>
        <taxon>Bacteroidota</taxon>
        <taxon>Bacteroidia</taxon>
        <taxon>Bacteroidales</taxon>
        <taxon>Prevotellaceae</taxon>
        <taxon>Prevotella</taxon>
    </lineage>
</organism>
<gene>
    <name evidence="1" type="ORF">HMPREF0654_12830</name>
</gene>